<dbReference type="GO" id="GO:0008544">
    <property type="term" value="P:epidermis development"/>
    <property type="evidence" value="ECO:0007669"/>
    <property type="project" value="TreeGrafter"/>
</dbReference>
<keyword evidence="7 13" id="KW-0472">Membrane</keyword>
<dbReference type="InterPro" id="IPR013980">
    <property type="entry name" value="MANSC_dom"/>
</dbReference>
<dbReference type="FunFam" id="4.10.410.10:FF:000006">
    <property type="entry name" value="Serine peptidase inhibitor, Kunitz type 1"/>
    <property type="match status" value="2"/>
</dbReference>
<feature type="domain" description="MANSC" evidence="16">
    <location>
        <begin position="418"/>
        <end position="499"/>
    </location>
</feature>
<dbReference type="CDD" id="cd00112">
    <property type="entry name" value="LDLa"/>
    <property type="match status" value="1"/>
</dbReference>
<feature type="domain" description="BPTI/Kunitz inhibitor" evidence="15">
    <location>
        <begin position="234"/>
        <end position="284"/>
    </location>
</feature>
<sequence>MIPGASLALLFLFVLVNSSFSQETGQTCFSKFKKGKEGFVLVTEESVKEGATFLSSPALTQERDCVAACCKNPKCNLAFMQRGDEENPIQSCFLFDCLYKNKYVCHFVKKKGFTSYILDSVYEKHLKLENEQIPDAPPVANGGPDIVVQPNETVALNGNQSKDDKGIVTYLWEMLSPYPFAVIETTRNADQVLVSNLTAGRYKFNLTVTDTIGQSDSTVVTVLVLTPDQSEHRCLVPKKVGRCRGSFPRWYYNAASQRCEKFLFGGCRGNQNNYLTEEECTTVCNGTEERNISEPQVTGEKCGAPCDPENLTCTNGCCSDQERDSIPPCSDGSDEENCTVIFPLIKPIRSFNTLRNPRNEFKGITALKVLGVICILVLLAVVGYFLVKKRISRRFPVLVIHNTMAAADGNRDSAVYNRREDLVLDTEESGKHGATFISALNRSQEMDCVAACCKEPKCNLAFMQRGDEETPIQPCLLFNCLYKTEYVCRFVREQGFSIYILDSVYEEHLQLENEQIPDAPPVANGGPDIVVQPSEMVALNGIQSKDDKGIVTYLWEMLSPYPFAVIEKTKYDDEVLVSNLTAGRYKFNLTVTDTIGQSDSTVVTVLVLTPEQSKHRCFAPKRVGPCRGSFPRWYYNAASQRCEKFVFGGCKKNQNNYLTEEECTTVCNNTVTEEKCGAVCGPESFTCANGCCLDRELVCDSIPQCSDGSDEQNCNKFCTKTPDTGTCRDSYRKWYYDPYLEDCFPFNYSGCGGNENKFLSKDDCHFFCRGVTKEDVFTLSDLHNGKTGYQTGIIALKVLGVICILVLLAVVGCFIVRKRISQHLPVPVIHNTMAATEENGDSEIYNRTTKPHLTRSFYHPSFFDKKENFVIV</sequence>
<feature type="domain" description="BPTI/Kunitz inhibitor" evidence="15">
    <location>
        <begin position="718"/>
        <end position="768"/>
    </location>
</feature>
<evidence type="ECO:0000313" key="17">
    <source>
        <dbReference type="EMBL" id="KAF6731622.1"/>
    </source>
</evidence>
<gene>
    <name evidence="17" type="ORF">FQA47_022641</name>
</gene>
<dbReference type="SMART" id="SM00765">
    <property type="entry name" value="MANEC"/>
    <property type="match status" value="2"/>
</dbReference>
<dbReference type="AlphaFoldDB" id="A0A834CLH9"/>
<dbReference type="FunFam" id="2.60.40.10:FF:000061">
    <property type="entry name" value="Dyslexia-associated protein KIAA0319 homolog"/>
    <property type="match status" value="1"/>
</dbReference>
<dbReference type="InterPro" id="IPR036880">
    <property type="entry name" value="Kunitz_BPTI_sf"/>
</dbReference>
<dbReference type="GO" id="GO:0060429">
    <property type="term" value="P:epithelium development"/>
    <property type="evidence" value="ECO:0007669"/>
    <property type="project" value="TreeGrafter"/>
</dbReference>
<keyword evidence="6 13" id="KW-1133">Transmembrane helix</keyword>
<evidence type="ECO:0000313" key="18">
    <source>
        <dbReference type="Proteomes" id="UP000646548"/>
    </source>
</evidence>
<evidence type="ECO:0000256" key="10">
    <source>
        <dbReference type="ARBA" id="ARBA00023180"/>
    </source>
</evidence>
<dbReference type="InterPro" id="IPR020901">
    <property type="entry name" value="Prtase_inh_Kunz-CS"/>
</dbReference>
<name>A0A834CLH9_ORYME</name>
<dbReference type="PROSITE" id="PS01209">
    <property type="entry name" value="LDLRA_1"/>
    <property type="match status" value="1"/>
</dbReference>
<dbReference type="PROSITE" id="PS50986">
    <property type="entry name" value="MANSC"/>
    <property type="match status" value="2"/>
</dbReference>
<dbReference type="InterPro" id="IPR002223">
    <property type="entry name" value="Kunitz_BPTI"/>
</dbReference>
<evidence type="ECO:0000256" key="13">
    <source>
        <dbReference type="SAM" id="Phobius"/>
    </source>
</evidence>
<keyword evidence="8 12" id="KW-1015">Disulfide bond</keyword>
<dbReference type="SUPFAM" id="SSF57424">
    <property type="entry name" value="LDL receptor-like module"/>
    <property type="match status" value="1"/>
</dbReference>
<comment type="similarity">
    <text evidence="2">Belongs to the LDLR family.</text>
</comment>
<evidence type="ECO:0000256" key="4">
    <source>
        <dbReference type="ARBA" id="ARBA00022692"/>
    </source>
</evidence>
<evidence type="ECO:0000256" key="5">
    <source>
        <dbReference type="ARBA" id="ARBA00022729"/>
    </source>
</evidence>
<dbReference type="SMART" id="SM00089">
    <property type="entry name" value="PKD"/>
    <property type="match status" value="2"/>
</dbReference>
<keyword evidence="5 14" id="KW-0732">Signal</keyword>
<evidence type="ECO:0000256" key="9">
    <source>
        <dbReference type="ARBA" id="ARBA00023170"/>
    </source>
</evidence>
<dbReference type="Pfam" id="PF00057">
    <property type="entry name" value="Ldl_recept_a"/>
    <property type="match status" value="1"/>
</dbReference>
<dbReference type="InterPro" id="IPR023415">
    <property type="entry name" value="LDLR_class-A_CS"/>
</dbReference>
<dbReference type="GO" id="GO:0030198">
    <property type="term" value="P:extracellular matrix organization"/>
    <property type="evidence" value="ECO:0007669"/>
    <property type="project" value="TreeGrafter"/>
</dbReference>
<dbReference type="PANTHER" id="PTHR46750:SF1">
    <property type="entry name" value="KUNITZ-TYPE PROTEASE INHIBITOR 1"/>
    <property type="match status" value="1"/>
</dbReference>
<feature type="disulfide bond" evidence="12">
    <location>
        <begin position="687"/>
        <end position="705"/>
    </location>
</feature>
<dbReference type="PROSITE" id="PS50279">
    <property type="entry name" value="BPTI_KUNITZ_2"/>
    <property type="match status" value="3"/>
</dbReference>
<evidence type="ECO:0000259" key="15">
    <source>
        <dbReference type="PROSITE" id="PS50279"/>
    </source>
</evidence>
<dbReference type="InterPro" id="IPR036055">
    <property type="entry name" value="LDL_receptor-like_sf"/>
</dbReference>
<dbReference type="SMART" id="SM00192">
    <property type="entry name" value="LDLa"/>
    <property type="match status" value="2"/>
</dbReference>
<dbReference type="GO" id="GO:0005886">
    <property type="term" value="C:plasma membrane"/>
    <property type="evidence" value="ECO:0007669"/>
    <property type="project" value="TreeGrafter"/>
</dbReference>
<dbReference type="Gene3D" id="4.10.410.10">
    <property type="entry name" value="Pancreatic trypsin inhibitor Kunitz domain"/>
    <property type="match status" value="3"/>
</dbReference>
<dbReference type="InterPro" id="IPR011106">
    <property type="entry name" value="MANSC_N"/>
</dbReference>
<dbReference type="InterPro" id="IPR035986">
    <property type="entry name" value="PKD_dom_sf"/>
</dbReference>
<feature type="signal peptide" evidence="14">
    <location>
        <begin position="1"/>
        <end position="21"/>
    </location>
</feature>
<accession>A0A834CLH9</accession>
<evidence type="ECO:0000256" key="8">
    <source>
        <dbReference type="ARBA" id="ARBA00023157"/>
    </source>
</evidence>
<dbReference type="Proteomes" id="UP000646548">
    <property type="component" value="Unassembled WGS sequence"/>
</dbReference>
<keyword evidence="10" id="KW-0325">Glycoprotein</keyword>
<dbReference type="SUPFAM" id="SSF49299">
    <property type="entry name" value="PKD domain"/>
    <property type="match status" value="2"/>
</dbReference>
<evidence type="ECO:0000259" key="16">
    <source>
        <dbReference type="PROSITE" id="PS50986"/>
    </source>
</evidence>
<dbReference type="SMART" id="SM00131">
    <property type="entry name" value="KU"/>
    <property type="match status" value="3"/>
</dbReference>
<feature type="disulfide bond" evidence="12">
    <location>
        <begin position="699"/>
        <end position="714"/>
    </location>
</feature>
<dbReference type="PROSITE" id="PS50068">
    <property type="entry name" value="LDLRA_2"/>
    <property type="match status" value="1"/>
</dbReference>
<evidence type="ECO:0000256" key="14">
    <source>
        <dbReference type="SAM" id="SignalP"/>
    </source>
</evidence>
<dbReference type="Pfam" id="PF07502">
    <property type="entry name" value="MANEC"/>
    <property type="match status" value="2"/>
</dbReference>
<feature type="domain" description="MANSC" evidence="16">
    <location>
        <begin position="35"/>
        <end position="116"/>
    </location>
</feature>
<dbReference type="FunFam" id="4.10.400.10:FF:000067">
    <property type="entry name" value="Serine peptidase inhibitor, Kunitz type 1"/>
    <property type="match status" value="1"/>
</dbReference>
<evidence type="ECO:0000256" key="3">
    <source>
        <dbReference type="ARBA" id="ARBA00022553"/>
    </source>
</evidence>
<dbReference type="Gene3D" id="2.60.40.10">
    <property type="entry name" value="Immunoglobulins"/>
    <property type="match status" value="2"/>
</dbReference>
<proteinExistence type="inferred from homology"/>
<evidence type="ECO:0000256" key="7">
    <source>
        <dbReference type="ARBA" id="ARBA00023136"/>
    </source>
</evidence>
<protein>
    <recommendedName>
        <fullName evidence="11">Low-density lipoprotein receptor-related protein 11</fullName>
    </recommendedName>
</protein>
<dbReference type="Pfam" id="PF22352">
    <property type="entry name" value="K319L-like_PKD"/>
    <property type="match status" value="2"/>
</dbReference>
<feature type="chain" id="PRO_5032284827" description="Low-density lipoprotein receptor-related protein 11" evidence="14">
    <location>
        <begin position="22"/>
        <end position="872"/>
    </location>
</feature>
<evidence type="ECO:0000256" key="1">
    <source>
        <dbReference type="ARBA" id="ARBA00004370"/>
    </source>
</evidence>
<feature type="transmembrane region" description="Helical" evidence="13">
    <location>
        <begin position="366"/>
        <end position="387"/>
    </location>
</feature>
<evidence type="ECO:0000256" key="6">
    <source>
        <dbReference type="ARBA" id="ARBA00022989"/>
    </source>
</evidence>
<dbReference type="Gene3D" id="4.10.400.10">
    <property type="entry name" value="Low-density Lipoprotein Receptor"/>
    <property type="match status" value="1"/>
</dbReference>
<keyword evidence="3" id="KW-0597">Phosphoprotein</keyword>
<dbReference type="InterPro" id="IPR013783">
    <property type="entry name" value="Ig-like_fold"/>
</dbReference>
<reference evidence="17" key="1">
    <citation type="journal article" name="BMC Genomics">
        <title>Long-read sequencing and de novo genome assembly of marine medaka (Oryzias melastigma).</title>
        <authorList>
            <person name="Liang P."/>
            <person name="Saqib H.S.A."/>
            <person name="Ni X."/>
            <person name="Shen Y."/>
        </authorList>
    </citation>
    <scope>NUCLEOTIDE SEQUENCE</scope>
    <source>
        <strain evidence="17">Bigg-433</strain>
    </source>
</reference>
<dbReference type="SUPFAM" id="SSF57362">
    <property type="entry name" value="BPTI-like"/>
    <property type="match status" value="3"/>
</dbReference>
<feature type="domain" description="BPTI/Kunitz inhibitor" evidence="15">
    <location>
        <begin position="617"/>
        <end position="667"/>
    </location>
</feature>
<feature type="transmembrane region" description="Helical" evidence="13">
    <location>
        <begin position="794"/>
        <end position="817"/>
    </location>
</feature>
<keyword evidence="9" id="KW-0675">Receptor</keyword>
<dbReference type="EMBL" id="WKFB01000208">
    <property type="protein sequence ID" value="KAF6731622.1"/>
    <property type="molecule type" value="Genomic_DNA"/>
</dbReference>
<evidence type="ECO:0000256" key="12">
    <source>
        <dbReference type="PROSITE-ProRule" id="PRU00124"/>
    </source>
</evidence>
<evidence type="ECO:0000256" key="2">
    <source>
        <dbReference type="ARBA" id="ARBA00009939"/>
    </source>
</evidence>
<dbReference type="CDD" id="cd22623">
    <property type="entry name" value="Kunitz_HAI1_1-like"/>
    <property type="match status" value="2"/>
</dbReference>
<dbReference type="PROSITE" id="PS00280">
    <property type="entry name" value="BPTI_KUNITZ_1"/>
    <property type="match status" value="3"/>
</dbReference>
<organism evidence="17 18">
    <name type="scientific">Oryzias melastigma</name>
    <name type="common">Marine medaka</name>
    <dbReference type="NCBI Taxonomy" id="30732"/>
    <lineage>
        <taxon>Eukaryota</taxon>
        <taxon>Metazoa</taxon>
        <taxon>Chordata</taxon>
        <taxon>Craniata</taxon>
        <taxon>Vertebrata</taxon>
        <taxon>Euteleostomi</taxon>
        <taxon>Actinopterygii</taxon>
        <taxon>Neopterygii</taxon>
        <taxon>Teleostei</taxon>
        <taxon>Neoteleostei</taxon>
        <taxon>Acanthomorphata</taxon>
        <taxon>Ovalentaria</taxon>
        <taxon>Atherinomorphae</taxon>
        <taxon>Beloniformes</taxon>
        <taxon>Adrianichthyidae</taxon>
        <taxon>Oryziinae</taxon>
        <taxon>Oryzias</taxon>
    </lineage>
</organism>
<keyword evidence="4 13" id="KW-0812">Transmembrane</keyword>
<dbReference type="GO" id="GO:0004867">
    <property type="term" value="F:serine-type endopeptidase inhibitor activity"/>
    <property type="evidence" value="ECO:0007669"/>
    <property type="project" value="InterPro"/>
</dbReference>
<dbReference type="InterPro" id="IPR002172">
    <property type="entry name" value="LDrepeatLR_classA_rpt"/>
</dbReference>
<comment type="caution">
    <text evidence="17">The sequence shown here is derived from an EMBL/GenBank/DDBJ whole genome shotgun (WGS) entry which is preliminary data.</text>
</comment>
<dbReference type="PANTHER" id="PTHR46750">
    <property type="entry name" value="KUNITZ-TYPE PROTEASE INHIBITOR 1"/>
    <property type="match status" value="1"/>
</dbReference>
<comment type="subcellular location">
    <subcellularLocation>
        <location evidence="1">Membrane</location>
    </subcellularLocation>
</comment>
<dbReference type="PRINTS" id="PR00759">
    <property type="entry name" value="BASICPTASE"/>
</dbReference>
<dbReference type="CDD" id="cd00146">
    <property type="entry name" value="PKD"/>
    <property type="match status" value="2"/>
</dbReference>
<feature type="disulfide bond" evidence="12">
    <location>
        <begin position="680"/>
        <end position="692"/>
    </location>
</feature>
<evidence type="ECO:0000256" key="11">
    <source>
        <dbReference type="ARBA" id="ARBA00074260"/>
    </source>
</evidence>
<dbReference type="InterPro" id="IPR022409">
    <property type="entry name" value="PKD/Chitinase_dom"/>
</dbReference>
<dbReference type="Pfam" id="PF00014">
    <property type="entry name" value="Kunitz_BPTI"/>
    <property type="match status" value="3"/>
</dbReference>
<dbReference type="CDD" id="cd22624">
    <property type="entry name" value="Kunitz_HAI1_2-like"/>
    <property type="match status" value="1"/>
</dbReference>